<dbReference type="PROSITE" id="PS50222">
    <property type="entry name" value="EF_HAND_2"/>
    <property type="match status" value="1"/>
</dbReference>
<gene>
    <name evidence="3" type="ORF">SNEC2469_LOCUS14693</name>
</gene>
<feature type="compositionally biased region" description="Polar residues" evidence="1">
    <location>
        <begin position="102"/>
        <end position="122"/>
    </location>
</feature>
<evidence type="ECO:0000256" key="1">
    <source>
        <dbReference type="SAM" id="MobiDB-lite"/>
    </source>
</evidence>
<dbReference type="EMBL" id="CAJNJA010023635">
    <property type="protein sequence ID" value="CAE7514127.1"/>
    <property type="molecule type" value="Genomic_DNA"/>
</dbReference>
<comment type="caution">
    <text evidence="3">The sequence shown here is derived from an EMBL/GenBank/DDBJ whole genome shotgun (WGS) entry which is preliminary data.</text>
</comment>
<evidence type="ECO:0000313" key="3">
    <source>
        <dbReference type="EMBL" id="CAE7514127.1"/>
    </source>
</evidence>
<feature type="compositionally biased region" description="Basic and acidic residues" evidence="1">
    <location>
        <begin position="242"/>
        <end position="262"/>
    </location>
</feature>
<evidence type="ECO:0000259" key="2">
    <source>
        <dbReference type="PROSITE" id="PS50222"/>
    </source>
</evidence>
<sequence>MPPAKSREQEVIWYAFRAFDVDDEKEVTVEKVLQAARLLEGKLQASEQIAELLSVLQAELQRLRVPMRRERIEEAEDEDPDVELRVEGEEEEGEAEWAHMPSQASQEMNTSTLKSMSANVSFKESHRNQHRSKSKKGSWLQRKGQAMIEHTRRWVTRPRLLDYGELVYLCDTRRKGVGPGKILYRAARKEFFRVMLKYDLDFYEVVHKVPELAWPPEDGAAAATPWSCYCATGGLYSSKQQKLQEKEKVDKKEKAARQRDDSSDASSEEN</sequence>
<dbReference type="GO" id="GO:0005509">
    <property type="term" value="F:calcium ion binding"/>
    <property type="evidence" value="ECO:0007669"/>
    <property type="project" value="InterPro"/>
</dbReference>
<name>A0A812TB28_9DINO</name>
<feature type="domain" description="EF-hand" evidence="2">
    <location>
        <begin position="7"/>
        <end position="42"/>
    </location>
</feature>
<protein>
    <recommendedName>
        <fullName evidence="2">EF-hand domain-containing protein</fullName>
    </recommendedName>
</protein>
<organism evidence="3 4">
    <name type="scientific">Symbiodinium necroappetens</name>
    <dbReference type="NCBI Taxonomy" id="1628268"/>
    <lineage>
        <taxon>Eukaryota</taxon>
        <taxon>Sar</taxon>
        <taxon>Alveolata</taxon>
        <taxon>Dinophyceae</taxon>
        <taxon>Suessiales</taxon>
        <taxon>Symbiodiniaceae</taxon>
        <taxon>Symbiodinium</taxon>
    </lineage>
</organism>
<feature type="region of interest" description="Disordered" evidence="1">
    <location>
        <begin position="73"/>
        <end position="142"/>
    </location>
</feature>
<dbReference type="Proteomes" id="UP000601435">
    <property type="component" value="Unassembled WGS sequence"/>
</dbReference>
<dbReference type="OrthoDB" id="10322989at2759"/>
<reference evidence="3" key="1">
    <citation type="submission" date="2021-02" db="EMBL/GenBank/DDBJ databases">
        <authorList>
            <person name="Dougan E. K."/>
            <person name="Rhodes N."/>
            <person name="Thang M."/>
            <person name="Chan C."/>
        </authorList>
    </citation>
    <scope>NUCLEOTIDE SEQUENCE</scope>
</reference>
<dbReference type="AlphaFoldDB" id="A0A812TB28"/>
<proteinExistence type="predicted"/>
<accession>A0A812TB28</accession>
<evidence type="ECO:0000313" key="4">
    <source>
        <dbReference type="Proteomes" id="UP000601435"/>
    </source>
</evidence>
<feature type="region of interest" description="Disordered" evidence="1">
    <location>
        <begin position="239"/>
        <end position="270"/>
    </location>
</feature>
<keyword evidence="4" id="KW-1185">Reference proteome</keyword>
<dbReference type="InterPro" id="IPR002048">
    <property type="entry name" value="EF_hand_dom"/>
</dbReference>